<dbReference type="EMBL" id="BKAJ01000037">
    <property type="protein sequence ID" value="GEP55342.1"/>
    <property type="molecule type" value="Genomic_DNA"/>
</dbReference>
<keyword evidence="8" id="KW-1185">Reference proteome</keyword>
<gene>
    <name evidence="7" type="ORF">RSO01_25080</name>
</gene>
<dbReference type="GO" id="GO:0032259">
    <property type="term" value="P:methylation"/>
    <property type="evidence" value="ECO:0007669"/>
    <property type="project" value="UniProtKB-KW"/>
</dbReference>
<dbReference type="GO" id="GO:0046983">
    <property type="term" value="F:protein dimerization activity"/>
    <property type="evidence" value="ECO:0007669"/>
    <property type="project" value="InterPro"/>
</dbReference>
<keyword evidence="3" id="KW-0949">S-adenosyl-L-methionine</keyword>
<dbReference type="Gene3D" id="3.40.50.150">
    <property type="entry name" value="Vaccinia Virus protein VP39"/>
    <property type="match status" value="1"/>
</dbReference>
<evidence type="ECO:0000313" key="8">
    <source>
        <dbReference type="Proteomes" id="UP000321058"/>
    </source>
</evidence>
<evidence type="ECO:0000259" key="5">
    <source>
        <dbReference type="Pfam" id="PF00891"/>
    </source>
</evidence>
<evidence type="ECO:0000259" key="6">
    <source>
        <dbReference type="Pfam" id="PF08100"/>
    </source>
</evidence>
<dbReference type="Gene3D" id="1.10.10.10">
    <property type="entry name" value="Winged helix-like DNA-binding domain superfamily/Winged helix DNA-binding domain"/>
    <property type="match status" value="1"/>
</dbReference>
<dbReference type="InterPro" id="IPR036390">
    <property type="entry name" value="WH_DNA-bd_sf"/>
</dbReference>
<dbReference type="PIRSF" id="PIRSF005739">
    <property type="entry name" value="O-mtase"/>
    <property type="match status" value="1"/>
</dbReference>
<dbReference type="InterPro" id="IPR001077">
    <property type="entry name" value="COMT_C"/>
</dbReference>
<keyword evidence="2 7" id="KW-0808">Transferase</keyword>
<evidence type="ECO:0000256" key="4">
    <source>
        <dbReference type="PIRSR" id="PIRSR005739-1"/>
    </source>
</evidence>
<dbReference type="OrthoDB" id="9766840at2"/>
<dbReference type="SUPFAM" id="SSF53335">
    <property type="entry name" value="S-adenosyl-L-methionine-dependent methyltransferases"/>
    <property type="match status" value="1"/>
</dbReference>
<dbReference type="Pfam" id="PF00891">
    <property type="entry name" value="Methyltransf_2"/>
    <property type="match status" value="1"/>
</dbReference>
<organism evidence="7 8">
    <name type="scientific">Reyranella soli</name>
    <dbReference type="NCBI Taxonomy" id="1230389"/>
    <lineage>
        <taxon>Bacteria</taxon>
        <taxon>Pseudomonadati</taxon>
        <taxon>Pseudomonadota</taxon>
        <taxon>Alphaproteobacteria</taxon>
        <taxon>Hyphomicrobiales</taxon>
        <taxon>Reyranellaceae</taxon>
        <taxon>Reyranella</taxon>
    </lineage>
</organism>
<protein>
    <submittedName>
        <fullName evidence="7">Methyltransferase</fullName>
    </submittedName>
</protein>
<dbReference type="AlphaFoldDB" id="A0A512N8N5"/>
<dbReference type="SUPFAM" id="SSF46785">
    <property type="entry name" value="Winged helix' DNA-binding domain"/>
    <property type="match status" value="1"/>
</dbReference>
<dbReference type="InterPro" id="IPR036388">
    <property type="entry name" value="WH-like_DNA-bd_sf"/>
</dbReference>
<dbReference type="PANTHER" id="PTHR43712">
    <property type="entry name" value="PUTATIVE (AFU_ORTHOLOGUE AFUA_4G14580)-RELATED"/>
    <property type="match status" value="1"/>
</dbReference>
<reference evidence="7 8" key="1">
    <citation type="submission" date="2019-07" db="EMBL/GenBank/DDBJ databases">
        <title>Whole genome shotgun sequence of Reyranella soli NBRC 108950.</title>
        <authorList>
            <person name="Hosoyama A."/>
            <person name="Uohara A."/>
            <person name="Ohji S."/>
            <person name="Ichikawa N."/>
        </authorList>
    </citation>
    <scope>NUCLEOTIDE SEQUENCE [LARGE SCALE GENOMIC DNA]</scope>
    <source>
        <strain evidence="7 8">NBRC 108950</strain>
    </source>
</reference>
<dbReference type="RefSeq" id="WP_147149433.1">
    <property type="nucleotide sequence ID" value="NZ_BKAJ01000037.1"/>
</dbReference>
<dbReference type="Proteomes" id="UP000321058">
    <property type="component" value="Unassembled WGS sequence"/>
</dbReference>
<evidence type="ECO:0000256" key="3">
    <source>
        <dbReference type="ARBA" id="ARBA00022691"/>
    </source>
</evidence>
<feature type="domain" description="O-methyltransferase dimerisation" evidence="6">
    <location>
        <begin position="16"/>
        <end position="89"/>
    </location>
</feature>
<proteinExistence type="predicted"/>
<sequence length="342" mass="36619">MEEQSRAQAIATLRQIIAGMKTSQALHVAAKLSVADHLSRKPMRAAELATATGTDPAALHRLMRALCALGVFAESSGGEFSLNPAAEMLRSDVPGSFRAAVLFLVGGVRWRCWADLIGAVRKGVGGAEGALGMELFEFYAAHPEESEIHDQAMRAVSAAQIRAVLEAFDFAQAGTVVDVGGGTGELLAAILAANPSLRGVLFDLPHVVAQATPVLTDHGVVDRVKVIGGSFFETVPTGGNTYLMKSVIHDWDDARSMSILRNCRKAMTSGDRLIILDRQLPELGQPGTPEIFLIDLEMLVMSDGGRERTREEFAKLLSDAAFKLARIVSTNSVLSIFETHPT</sequence>
<comment type="caution">
    <text evidence="7">The sequence shown here is derived from an EMBL/GenBank/DDBJ whole genome shotgun (WGS) entry which is preliminary data.</text>
</comment>
<dbReference type="GO" id="GO:0008171">
    <property type="term" value="F:O-methyltransferase activity"/>
    <property type="evidence" value="ECO:0007669"/>
    <property type="project" value="InterPro"/>
</dbReference>
<dbReference type="InterPro" id="IPR016461">
    <property type="entry name" value="COMT-like"/>
</dbReference>
<evidence type="ECO:0000256" key="1">
    <source>
        <dbReference type="ARBA" id="ARBA00022603"/>
    </source>
</evidence>
<dbReference type="InterPro" id="IPR029063">
    <property type="entry name" value="SAM-dependent_MTases_sf"/>
</dbReference>
<feature type="active site" description="Proton acceptor" evidence="4">
    <location>
        <position position="249"/>
    </location>
</feature>
<evidence type="ECO:0000313" key="7">
    <source>
        <dbReference type="EMBL" id="GEP55342.1"/>
    </source>
</evidence>
<dbReference type="CDD" id="cd02440">
    <property type="entry name" value="AdoMet_MTases"/>
    <property type="match status" value="1"/>
</dbReference>
<dbReference type="PANTHER" id="PTHR43712:SF2">
    <property type="entry name" value="O-METHYLTRANSFERASE CICE"/>
    <property type="match status" value="1"/>
</dbReference>
<feature type="domain" description="O-methyltransferase C-terminal" evidence="5">
    <location>
        <begin position="113"/>
        <end position="323"/>
    </location>
</feature>
<accession>A0A512N8N5</accession>
<name>A0A512N8N5_9HYPH</name>
<dbReference type="PROSITE" id="PS51683">
    <property type="entry name" value="SAM_OMT_II"/>
    <property type="match status" value="1"/>
</dbReference>
<dbReference type="Gene3D" id="1.10.287.1350">
    <property type="match status" value="1"/>
</dbReference>
<keyword evidence="1 7" id="KW-0489">Methyltransferase</keyword>
<dbReference type="Pfam" id="PF08100">
    <property type="entry name" value="Dimerisation"/>
    <property type="match status" value="1"/>
</dbReference>
<dbReference type="InterPro" id="IPR012967">
    <property type="entry name" value="COMT_dimerisation"/>
</dbReference>
<evidence type="ECO:0000256" key="2">
    <source>
        <dbReference type="ARBA" id="ARBA00022679"/>
    </source>
</evidence>